<dbReference type="GO" id="GO:0016887">
    <property type="term" value="F:ATP hydrolysis activity"/>
    <property type="evidence" value="ECO:0007669"/>
    <property type="project" value="InterPro"/>
</dbReference>
<keyword evidence="3 8" id="KW-0547">Nucleotide-binding</keyword>
<keyword evidence="7 8" id="KW-0472">Membrane</keyword>
<dbReference type="GO" id="GO:0043682">
    <property type="term" value="F:P-type divalent copper transporter activity"/>
    <property type="evidence" value="ECO:0007669"/>
    <property type="project" value="TreeGrafter"/>
</dbReference>
<comment type="caution">
    <text evidence="10">The sequence shown here is derived from an EMBL/GenBank/DDBJ whole genome shotgun (WGS) entry which is preliminary data.</text>
</comment>
<dbReference type="NCBIfam" id="TIGR01525">
    <property type="entry name" value="ATPase-IB_hvy"/>
    <property type="match status" value="1"/>
</dbReference>
<dbReference type="EMBL" id="JAHRHJ020000010">
    <property type="protein sequence ID" value="KAH9298590.1"/>
    <property type="molecule type" value="Genomic_DNA"/>
</dbReference>
<comment type="similarity">
    <text evidence="8">Belongs to the cation transport ATPase (P-type) (TC 3.A.3) family. Type IB subfamily.</text>
</comment>
<dbReference type="Proteomes" id="UP000824469">
    <property type="component" value="Unassembled WGS sequence"/>
</dbReference>
<evidence type="ECO:0000256" key="2">
    <source>
        <dbReference type="ARBA" id="ARBA00022692"/>
    </source>
</evidence>
<evidence type="ECO:0000256" key="6">
    <source>
        <dbReference type="ARBA" id="ARBA00022989"/>
    </source>
</evidence>
<dbReference type="Gene3D" id="3.40.1110.10">
    <property type="entry name" value="Calcium-transporting ATPase, cytoplasmic domain N"/>
    <property type="match status" value="1"/>
</dbReference>
<dbReference type="InterPro" id="IPR027256">
    <property type="entry name" value="P-typ_ATPase_IB"/>
</dbReference>
<dbReference type="InterPro" id="IPR044492">
    <property type="entry name" value="P_typ_ATPase_HD_dom"/>
</dbReference>
<dbReference type="GO" id="GO:0005524">
    <property type="term" value="F:ATP binding"/>
    <property type="evidence" value="ECO:0007669"/>
    <property type="project" value="UniProtKB-UniRule"/>
</dbReference>
<feature type="non-terminal residue" evidence="10">
    <location>
        <position position="1"/>
    </location>
</feature>
<dbReference type="PROSITE" id="PS00154">
    <property type="entry name" value="ATPASE_E1_E2"/>
    <property type="match status" value="1"/>
</dbReference>
<feature type="region of interest" description="Disordered" evidence="9">
    <location>
        <begin position="1"/>
        <end position="37"/>
    </location>
</feature>
<keyword evidence="4 8" id="KW-0067">ATP-binding</keyword>
<gene>
    <name evidence="10" type="ORF">KI387_030272</name>
</gene>
<dbReference type="Gene3D" id="3.40.50.1000">
    <property type="entry name" value="HAD superfamily/HAD-like"/>
    <property type="match status" value="1"/>
</dbReference>
<keyword evidence="2 8" id="KW-0812">Transmembrane</keyword>
<evidence type="ECO:0000256" key="1">
    <source>
        <dbReference type="ARBA" id="ARBA00004141"/>
    </source>
</evidence>
<dbReference type="GO" id="GO:0016020">
    <property type="term" value="C:membrane"/>
    <property type="evidence" value="ECO:0007669"/>
    <property type="project" value="UniProtKB-SubCell"/>
</dbReference>
<keyword evidence="11" id="KW-1185">Reference proteome</keyword>
<dbReference type="PANTHER" id="PTHR43520:SF19">
    <property type="entry name" value="COPPER-TRANSPORTING ATPASE PAA2, CHLOROPLASTIC"/>
    <property type="match status" value="1"/>
</dbReference>
<feature type="transmembrane region" description="Helical" evidence="8">
    <location>
        <begin position="883"/>
        <end position="900"/>
    </location>
</feature>
<dbReference type="InterPro" id="IPR023214">
    <property type="entry name" value="HAD_sf"/>
</dbReference>
<dbReference type="GO" id="GO:0005507">
    <property type="term" value="F:copper ion binding"/>
    <property type="evidence" value="ECO:0007669"/>
    <property type="project" value="TreeGrafter"/>
</dbReference>
<dbReference type="AlphaFoldDB" id="A0AA38CEP0"/>
<dbReference type="PANTHER" id="PTHR43520">
    <property type="entry name" value="ATP7, ISOFORM B"/>
    <property type="match status" value="1"/>
</dbReference>
<comment type="caution">
    <text evidence="8">Lacks conserved residue(s) required for the propagation of feature annotation.</text>
</comment>
<dbReference type="FunFam" id="3.40.1110.10:FF:000046">
    <property type="entry name" value="Copper-transporting ATPase PAA2, chloroplastic"/>
    <property type="match status" value="1"/>
</dbReference>
<protein>
    <submittedName>
        <fullName evidence="10">Uncharacterized protein</fullName>
    </submittedName>
</protein>
<organism evidence="10 11">
    <name type="scientific">Taxus chinensis</name>
    <name type="common">Chinese yew</name>
    <name type="synonym">Taxus wallichiana var. chinensis</name>
    <dbReference type="NCBI Taxonomy" id="29808"/>
    <lineage>
        <taxon>Eukaryota</taxon>
        <taxon>Viridiplantae</taxon>
        <taxon>Streptophyta</taxon>
        <taxon>Embryophyta</taxon>
        <taxon>Tracheophyta</taxon>
        <taxon>Spermatophyta</taxon>
        <taxon>Pinopsida</taxon>
        <taxon>Pinidae</taxon>
        <taxon>Conifers II</taxon>
        <taxon>Cupressales</taxon>
        <taxon>Taxaceae</taxon>
        <taxon>Taxus</taxon>
    </lineage>
</organism>
<feature type="transmembrane region" description="Helical" evidence="8">
    <location>
        <begin position="849"/>
        <end position="871"/>
    </location>
</feature>
<feature type="compositionally biased region" description="Basic and acidic residues" evidence="9">
    <location>
        <begin position="19"/>
        <end position="29"/>
    </location>
</feature>
<accession>A0AA38CEP0</accession>
<dbReference type="PRINTS" id="PR00119">
    <property type="entry name" value="CATATPASE"/>
</dbReference>
<dbReference type="InterPro" id="IPR001757">
    <property type="entry name" value="P_typ_ATPase"/>
</dbReference>
<keyword evidence="6 8" id="KW-1133">Transmembrane helix</keyword>
<name>A0AA38CEP0_TAXCH</name>
<dbReference type="SFLD" id="SFLDS00003">
    <property type="entry name" value="Haloacid_Dehalogenase"/>
    <property type="match status" value="1"/>
</dbReference>
<feature type="transmembrane region" description="Helical" evidence="8">
    <location>
        <begin position="520"/>
        <end position="543"/>
    </location>
</feature>
<dbReference type="SFLD" id="SFLDF00027">
    <property type="entry name" value="p-type_atpase"/>
    <property type="match status" value="1"/>
</dbReference>
<keyword evidence="5" id="KW-1278">Translocase</keyword>
<proteinExistence type="inferred from homology"/>
<dbReference type="SFLD" id="SFLDG00002">
    <property type="entry name" value="C1.7:_P-type_atpase_like"/>
    <property type="match status" value="1"/>
</dbReference>
<dbReference type="InterPro" id="IPR018303">
    <property type="entry name" value="ATPase_P-typ_P_site"/>
</dbReference>
<evidence type="ECO:0000256" key="5">
    <source>
        <dbReference type="ARBA" id="ARBA00022967"/>
    </source>
</evidence>
<dbReference type="InterPro" id="IPR036412">
    <property type="entry name" value="HAD-like_sf"/>
</dbReference>
<evidence type="ECO:0000256" key="9">
    <source>
        <dbReference type="SAM" id="MobiDB-lite"/>
    </source>
</evidence>
<keyword evidence="8" id="KW-0479">Metal-binding</keyword>
<dbReference type="NCBIfam" id="TIGR01494">
    <property type="entry name" value="ATPase_P-type"/>
    <property type="match status" value="1"/>
</dbReference>
<sequence>MNQITGNFGRGDSLKRKHGGESSRRPEKMKVHRMSHSKEKITSTVMMLVPASLASSTSPIVAPQQDTAIPQLNLTTFIFSPQPLRSAPVPEETLKLQMAEFERALSFYDSEDANHNTVALVPEARVEINLEEHDLQLLLSLGGKDRKPKVAKVTSRLIIEESGQKFAEMSVPTEGKKEDELIAEDITMTKVPIGQATTEGLKPDTQTLIDALFLRLGKEEVEKVELQKHVSQLCDIIAKVAKSSIQPISTQKQVSDHLMQEMEDVSNQVKAIDKWKSLIIRQASVQLREVPAHLKVMKDAADQLKQLVTSIVDMNTVAESNLSTLAEINKLLGEVLIAEQIVPDGSVEKGKQLEFAVSFRLEICRIMLQRMQALESMASSLPDNIIAFTHEEVVGNVTSYIRIVPSRVPNSLEGSLLMVQGRIDGAAKPFTMNSISKLVALQSDITKFGPSLEDVEACIRVLNEGLLQFRTEKEAVAKTDGKMLNYMFDKYYFGTSIFPNVLLNDIAGPDESSILLSLKLAINVLVVACPCALGLATPTAVLVGSSLGAKRGLLVRGGDVLERLAGVDIVALDKTGTLTEGKPTVAAVAALNYDEKTILKFAAAVEKTTNHPIAKAIIEKAESLKLDIPFTRGQLTEPGFGALCEVDGALVAVGLMEWVHGCFKNQSGTLDCNDLDSRIREILVKSRQSSLEQSKSVVYVGREGEGIIGAIVVADVLRDDARTTVVRLQKMGIKTILLSGDREEAVASVAEMVGIKNREHVNACLRPHEKRSFISSLQNQGHSVAMVGDGINDAPALALADVGVALRLQAREDAASDAASVILLGNRLSQILEAIDLARATINKVHQNLAWAIAYNAFAIPLAAGALLPAFDFALTPSMSGGMMAFSSVFVVTNSLLLQFHQKGILENNNQSSDPF</sequence>
<dbReference type="SUPFAM" id="SSF56784">
    <property type="entry name" value="HAD-like"/>
    <property type="match status" value="1"/>
</dbReference>
<evidence type="ECO:0000256" key="7">
    <source>
        <dbReference type="ARBA" id="ARBA00023136"/>
    </source>
</evidence>
<evidence type="ECO:0000256" key="4">
    <source>
        <dbReference type="ARBA" id="ARBA00022840"/>
    </source>
</evidence>
<evidence type="ECO:0000256" key="8">
    <source>
        <dbReference type="RuleBase" id="RU362081"/>
    </source>
</evidence>
<reference evidence="10 11" key="1">
    <citation type="journal article" date="2021" name="Nat. Plants">
        <title>The Taxus genome provides insights into paclitaxel biosynthesis.</title>
        <authorList>
            <person name="Xiong X."/>
            <person name="Gou J."/>
            <person name="Liao Q."/>
            <person name="Li Y."/>
            <person name="Zhou Q."/>
            <person name="Bi G."/>
            <person name="Li C."/>
            <person name="Du R."/>
            <person name="Wang X."/>
            <person name="Sun T."/>
            <person name="Guo L."/>
            <person name="Liang H."/>
            <person name="Lu P."/>
            <person name="Wu Y."/>
            <person name="Zhang Z."/>
            <person name="Ro D.K."/>
            <person name="Shang Y."/>
            <person name="Huang S."/>
            <person name="Yan J."/>
        </authorList>
    </citation>
    <scope>NUCLEOTIDE SEQUENCE [LARGE SCALE GENOMIC DNA]</scope>
    <source>
        <strain evidence="10">Ta-2019</strain>
    </source>
</reference>
<dbReference type="InterPro" id="IPR023299">
    <property type="entry name" value="ATPase_P-typ_cyto_dom_N"/>
</dbReference>
<evidence type="ECO:0000313" key="11">
    <source>
        <dbReference type="Proteomes" id="UP000824469"/>
    </source>
</evidence>
<dbReference type="Pfam" id="PF00702">
    <property type="entry name" value="Hydrolase"/>
    <property type="match status" value="1"/>
</dbReference>
<dbReference type="GO" id="GO:0055070">
    <property type="term" value="P:copper ion homeostasis"/>
    <property type="evidence" value="ECO:0007669"/>
    <property type="project" value="TreeGrafter"/>
</dbReference>
<evidence type="ECO:0000256" key="3">
    <source>
        <dbReference type="ARBA" id="ARBA00022741"/>
    </source>
</evidence>
<evidence type="ECO:0000313" key="10">
    <source>
        <dbReference type="EMBL" id="KAH9298590.1"/>
    </source>
</evidence>
<comment type="subcellular location">
    <subcellularLocation>
        <location evidence="1">Membrane</location>
        <topology evidence="1">Multi-pass membrane protein</topology>
    </subcellularLocation>
</comment>